<feature type="binding site" evidence="2">
    <location>
        <position position="89"/>
    </location>
    <ligand>
        <name>substrate</name>
    </ligand>
</feature>
<feature type="domain" description="Deoxynucleoside kinase" evidence="4">
    <location>
        <begin position="4"/>
        <end position="186"/>
    </location>
</feature>
<dbReference type="Gene3D" id="3.40.50.300">
    <property type="entry name" value="P-loop containing nucleotide triphosphate hydrolases"/>
    <property type="match status" value="1"/>
</dbReference>
<comment type="caution">
    <text evidence="5">The sequence shown here is derived from an EMBL/GenBank/DDBJ whole genome shotgun (WGS) entry which is preliminary data.</text>
</comment>
<evidence type="ECO:0000313" key="6">
    <source>
        <dbReference type="Proteomes" id="UP000196531"/>
    </source>
</evidence>
<dbReference type="GO" id="GO:0019136">
    <property type="term" value="F:deoxynucleoside kinase activity"/>
    <property type="evidence" value="ECO:0007669"/>
    <property type="project" value="InterPro"/>
</dbReference>
<feature type="active site" description="Proton acceptor" evidence="1">
    <location>
        <position position="83"/>
    </location>
</feature>
<dbReference type="InterPro" id="IPR050566">
    <property type="entry name" value="Deoxyribonucleoside_kinase"/>
</dbReference>
<evidence type="ECO:0000256" key="1">
    <source>
        <dbReference type="PIRSR" id="PIRSR000705-1"/>
    </source>
</evidence>
<dbReference type="InterPro" id="IPR031314">
    <property type="entry name" value="DNK_dom"/>
</dbReference>
<reference evidence="6" key="1">
    <citation type="journal article" date="2017" name="Proc. Natl. Acad. Sci. U.S.A.">
        <title>Simulation of Deepwater Horizon oil plume reveals substrate specialization within a complex community of hydrocarbon-degraders.</title>
        <authorList>
            <person name="Hu P."/>
            <person name="Dubinsky E.A."/>
            <person name="Probst A.J."/>
            <person name="Wang J."/>
            <person name="Sieber C.M.K."/>
            <person name="Tom L.M."/>
            <person name="Gardinali P."/>
            <person name="Banfield J.F."/>
            <person name="Atlas R.M."/>
            <person name="Andersen G.L."/>
        </authorList>
    </citation>
    <scope>NUCLEOTIDE SEQUENCE [LARGE SCALE GENOMIC DNA]</scope>
</reference>
<dbReference type="PIRSF" id="PIRSF000705">
    <property type="entry name" value="DNK"/>
    <property type="match status" value="1"/>
</dbReference>
<dbReference type="InterPro" id="IPR027417">
    <property type="entry name" value="P-loop_NTPase"/>
</dbReference>
<organism evidence="5 6">
    <name type="scientific">Halobacteriovorax marinus</name>
    <dbReference type="NCBI Taxonomy" id="97084"/>
    <lineage>
        <taxon>Bacteria</taxon>
        <taxon>Pseudomonadati</taxon>
        <taxon>Bdellovibrionota</taxon>
        <taxon>Bacteriovoracia</taxon>
        <taxon>Bacteriovoracales</taxon>
        <taxon>Halobacteriovoraceae</taxon>
        <taxon>Halobacteriovorax</taxon>
    </lineage>
</organism>
<evidence type="ECO:0000256" key="3">
    <source>
        <dbReference type="PIRSR" id="PIRSR000705-3"/>
    </source>
</evidence>
<gene>
    <name evidence="5" type="ORF">A9Q84_06460</name>
</gene>
<feature type="binding site" evidence="3">
    <location>
        <begin position="8"/>
        <end position="16"/>
    </location>
    <ligand>
        <name>ATP</name>
        <dbReference type="ChEBI" id="CHEBI:30616"/>
    </ligand>
</feature>
<protein>
    <recommendedName>
        <fullName evidence="4">Deoxynucleoside kinase domain-containing protein</fullName>
    </recommendedName>
</protein>
<feature type="binding site" evidence="2">
    <location>
        <position position="84"/>
    </location>
    <ligand>
        <name>substrate</name>
    </ligand>
</feature>
<evidence type="ECO:0000256" key="2">
    <source>
        <dbReference type="PIRSR" id="PIRSR000705-2"/>
    </source>
</evidence>
<dbReference type="AlphaFoldDB" id="A0A1Y5F9V3"/>
<dbReference type="Proteomes" id="UP000196531">
    <property type="component" value="Unassembled WGS sequence"/>
</dbReference>
<evidence type="ECO:0000313" key="5">
    <source>
        <dbReference type="EMBL" id="OUR97837.1"/>
    </source>
</evidence>
<proteinExistence type="predicted"/>
<dbReference type="InterPro" id="IPR002624">
    <property type="entry name" value="DCK/DGK"/>
</dbReference>
<feature type="binding site" evidence="2">
    <location>
        <position position="44"/>
    </location>
    <ligand>
        <name>substrate</name>
    </ligand>
</feature>
<dbReference type="PANTHER" id="PTHR10513:SF15">
    <property type="entry name" value="NADH DEHYDROGENASE [UBIQUINONE] 1 ALPHA SUBCOMPLEX SUBUNIT 10, MITOCHONDRIAL"/>
    <property type="match status" value="1"/>
</dbReference>
<feature type="binding site" evidence="2">
    <location>
        <position position="149"/>
    </location>
    <ligand>
        <name>substrate</name>
    </ligand>
</feature>
<dbReference type="PANTHER" id="PTHR10513">
    <property type="entry name" value="DEOXYNUCLEOSIDE KINASE"/>
    <property type="match status" value="1"/>
</dbReference>
<feature type="binding site" evidence="2">
    <location>
        <position position="55"/>
    </location>
    <ligand>
        <name>substrate</name>
    </ligand>
</feature>
<name>A0A1Y5F9V3_9BACT</name>
<feature type="binding site" evidence="2">
    <location>
        <position position="32"/>
    </location>
    <ligand>
        <name>substrate</name>
    </ligand>
</feature>
<sequence length="221" mass="25826">MKMIIVEGNIGAGKSTLTKELADKIGAKAFYEPVESNPYLELFYKDPKKYALPMQFYLMSIRYEMHLEGIEHIWRTGQPCIFDRSIYGDYIFAKKNWMDGNMSDLDFENYNKMRAVMTKSLMVPHTTIYLKNDPEITYKNIISRSRDCEAGIPMDYLKGLDTLYKELAIDLANMGSDVVEIDWNEFKPVDYVLDRMNYQETEILYNLKKKTNLVNLDHSSL</sequence>
<dbReference type="SUPFAM" id="SSF52540">
    <property type="entry name" value="P-loop containing nucleoside triphosphate hydrolases"/>
    <property type="match status" value="1"/>
</dbReference>
<dbReference type="CDD" id="cd01673">
    <property type="entry name" value="dNK"/>
    <property type="match status" value="1"/>
</dbReference>
<dbReference type="GO" id="GO:0005524">
    <property type="term" value="F:ATP binding"/>
    <property type="evidence" value="ECO:0007669"/>
    <property type="project" value="UniProtKB-KW"/>
</dbReference>
<dbReference type="EMBL" id="MAAO01000005">
    <property type="protein sequence ID" value="OUR97837.1"/>
    <property type="molecule type" value="Genomic_DNA"/>
</dbReference>
<dbReference type="Pfam" id="PF01712">
    <property type="entry name" value="dNK"/>
    <property type="match status" value="1"/>
</dbReference>
<evidence type="ECO:0000259" key="4">
    <source>
        <dbReference type="Pfam" id="PF01712"/>
    </source>
</evidence>
<keyword evidence="3" id="KW-0067">ATP-binding</keyword>
<dbReference type="GO" id="GO:0005737">
    <property type="term" value="C:cytoplasm"/>
    <property type="evidence" value="ECO:0007669"/>
    <property type="project" value="TreeGrafter"/>
</dbReference>
<keyword evidence="3" id="KW-0547">Nucleotide-binding</keyword>
<accession>A0A1Y5F9V3</accession>